<organism evidence="1 2">
    <name type="scientific">Cichorium intybus</name>
    <name type="common">Chicory</name>
    <dbReference type="NCBI Taxonomy" id="13427"/>
    <lineage>
        <taxon>Eukaryota</taxon>
        <taxon>Viridiplantae</taxon>
        <taxon>Streptophyta</taxon>
        <taxon>Embryophyta</taxon>
        <taxon>Tracheophyta</taxon>
        <taxon>Spermatophyta</taxon>
        <taxon>Magnoliopsida</taxon>
        <taxon>eudicotyledons</taxon>
        <taxon>Gunneridae</taxon>
        <taxon>Pentapetalae</taxon>
        <taxon>asterids</taxon>
        <taxon>campanulids</taxon>
        <taxon>Asterales</taxon>
        <taxon>Asteraceae</taxon>
        <taxon>Cichorioideae</taxon>
        <taxon>Cichorieae</taxon>
        <taxon>Cichoriinae</taxon>
        <taxon>Cichorium</taxon>
    </lineage>
</organism>
<dbReference type="Proteomes" id="UP001055811">
    <property type="component" value="Linkage Group LG07"/>
</dbReference>
<gene>
    <name evidence="1" type="ORF">L2E82_36934</name>
</gene>
<dbReference type="EMBL" id="CM042015">
    <property type="protein sequence ID" value="KAI3707966.1"/>
    <property type="molecule type" value="Genomic_DNA"/>
</dbReference>
<keyword evidence="2" id="KW-1185">Reference proteome</keyword>
<name>A0ACB9AEN5_CICIN</name>
<evidence type="ECO:0000313" key="2">
    <source>
        <dbReference type="Proteomes" id="UP001055811"/>
    </source>
</evidence>
<accession>A0ACB9AEN5</accession>
<proteinExistence type="predicted"/>
<reference evidence="2" key="1">
    <citation type="journal article" date="2022" name="Mol. Ecol. Resour.">
        <title>The genomes of chicory, endive, great burdock and yacon provide insights into Asteraceae palaeo-polyploidization history and plant inulin production.</title>
        <authorList>
            <person name="Fan W."/>
            <person name="Wang S."/>
            <person name="Wang H."/>
            <person name="Wang A."/>
            <person name="Jiang F."/>
            <person name="Liu H."/>
            <person name="Zhao H."/>
            <person name="Xu D."/>
            <person name="Zhang Y."/>
        </authorList>
    </citation>
    <scope>NUCLEOTIDE SEQUENCE [LARGE SCALE GENOMIC DNA]</scope>
    <source>
        <strain evidence="2">cv. Punajuju</strain>
    </source>
</reference>
<protein>
    <submittedName>
        <fullName evidence="1">Uncharacterized protein</fullName>
    </submittedName>
</protein>
<comment type="caution">
    <text evidence="1">The sequence shown here is derived from an EMBL/GenBank/DDBJ whole genome shotgun (WGS) entry which is preliminary data.</text>
</comment>
<evidence type="ECO:0000313" key="1">
    <source>
        <dbReference type="EMBL" id="KAI3707966.1"/>
    </source>
</evidence>
<sequence>MFVIIVRNQDQYISHDNMKICIWANMKLGVIAETVNAITTRHALVAARPTVSFVISQINALPLAAGACKLALVLACSTVVLVFAQVHTLVVAASGKTTRPHGKSLHKQGFAWVGLMIINIRGDCEGDGYGDGNDHHEKYFDRVRHCSEGE</sequence>
<reference evidence="1 2" key="2">
    <citation type="journal article" date="2022" name="Mol. Ecol. Resour.">
        <title>The genomes of chicory, endive, great burdock and yacon provide insights into Asteraceae paleo-polyploidization history and plant inulin production.</title>
        <authorList>
            <person name="Fan W."/>
            <person name="Wang S."/>
            <person name="Wang H."/>
            <person name="Wang A."/>
            <person name="Jiang F."/>
            <person name="Liu H."/>
            <person name="Zhao H."/>
            <person name="Xu D."/>
            <person name="Zhang Y."/>
        </authorList>
    </citation>
    <scope>NUCLEOTIDE SEQUENCE [LARGE SCALE GENOMIC DNA]</scope>
    <source>
        <strain evidence="2">cv. Punajuju</strain>
        <tissue evidence="1">Leaves</tissue>
    </source>
</reference>